<dbReference type="KEGG" id="emar:D1013_12985"/>
<evidence type="ECO:0000313" key="7">
    <source>
        <dbReference type="EMBL" id="AYN68225.1"/>
    </source>
</evidence>
<dbReference type="Pfam" id="PF00881">
    <property type="entry name" value="Nitroreductase"/>
    <property type="match status" value="1"/>
</dbReference>
<dbReference type="PANTHER" id="PTHR43673">
    <property type="entry name" value="NAD(P)H NITROREDUCTASE YDGI-RELATED"/>
    <property type="match status" value="1"/>
</dbReference>
<dbReference type="OrthoDB" id="9809288at2"/>
<keyword evidence="8" id="KW-1185">Reference proteome</keyword>
<comment type="similarity">
    <text evidence="2">Belongs to the nitroreductase family.</text>
</comment>
<dbReference type="EMBL" id="CP032050">
    <property type="protein sequence ID" value="AYN68225.1"/>
    <property type="molecule type" value="Genomic_DNA"/>
</dbReference>
<gene>
    <name evidence="7" type="ORF">D1013_12985</name>
</gene>
<dbReference type="InterPro" id="IPR029479">
    <property type="entry name" value="Nitroreductase"/>
</dbReference>
<dbReference type="AlphaFoldDB" id="A0A3G2L7L2"/>
<evidence type="ECO:0000256" key="3">
    <source>
        <dbReference type="ARBA" id="ARBA00022630"/>
    </source>
</evidence>
<keyword evidence="5" id="KW-0560">Oxidoreductase</keyword>
<reference evidence="7 8" key="1">
    <citation type="submission" date="2018-08" db="EMBL/GenBank/DDBJ databases">
        <title>The reduced genetic potential of extracellular carbohydrate catabolism in Euzebyella marina RN62, a Flavobacteriia bacterium isolated from the hadal water.</title>
        <authorList>
            <person name="Xue C."/>
        </authorList>
    </citation>
    <scope>NUCLEOTIDE SEQUENCE [LARGE SCALE GENOMIC DNA]</scope>
    <source>
        <strain evidence="7 8">RN62</strain>
    </source>
</reference>
<evidence type="ECO:0000313" key="8">
    <source>
        <dbReference type="Proteomes" id="UP000276309"/>
    </source>
</evidence>
<dbReference type="Gene3D" id="3.40.109.10">
    <property type="entry name" value="NADH Oxidase"/>
    <property type="match status" value="1"/>
</dbReference>
<organism evidence="7 8">
    <name type="scientific">Euzebyella marina</name>
    <dbReference type="NCBI Taxonomy" id="1761453"/>
    <lineage>
        <taxon>Bacteria</taxon>
        <taxon>Pseudomonadati</taxon>
        <taxon>Bacteroidota</taxon>
        <taxon>Flavobacteriia</taxon>
        <taxon>Flavobacteriales</taxon>
        <taxon>Flavobacteriaceae</taxon>
        <taxon>Euzebyella</taxon>
    </lineage>
</organism>
<dbReference type="GO" id="GO:0016491">
    <property type="term" value="F:oxidoreductase activity"/>
    <property type="evidence" value="ECO:0007669"/>
    <property type="project" value="UniProtKB-KW"/>
</dbReference>
<dbReference type="InterPro" id="IPR000415">
    <property type="entry name" value="Nitroreductase-like"/>
</dbReference>
<dbReference type="RefSeq" id="WP_121849240.1">
    <property type="nucleotide sequence ID" value="NZ_CP032050.1"/>
</dbReference>
<evidence type="ECO:0000256" key="1">
    <source>
        <dbReference type="ARBA" id="ARBA00001917"/>
    </source>
</evidence>
<evidence type="ECO:0000256" key="2">
    <source>
        <dbReference type="ARBA" id="ARBA00007118"/>
    </source>
</evidence>
<evidence type="ECO:0000256" key="5">
    <source>
        <dbReference type="ARBA" id="ARBA00023002"/>
    </source>
</evidence>
<accession>A0A3G2L7L2</accession>
<dbReference type="SUPFAM" id="SSF55469">
    <property type="entry name" value="FMN-dependent nitroreductase-like"/>
    <property type="match status" value="1"/>
</dbReference>
<dbReference type="Proteomes" id="UP000276309">
    <property type="component" value="Chromosome"/>
</dbReference>
<evidence type="ECO:0000256" key="4">
    <source>
        <dbReference type="ARBA" id="ARBA00022643"/>
    </source>
</evidence>
<keyword evidence="4" id="KW-0288">FMN</keyword>
<name>A0A3G2L7L2_9FLAO</name>
<protein>
    <submittedName>
        <fullName evidence="7">NAD(P)H-dependent oxidoreductase</fullName>
    </submittedName>
</protein>
<keyword evidence="3" id="KW-0285">Flavoprotein</keyword>
<dbReference type="PANTHER" id="PTHR43673:SF2">
    <property type="entry name" value="NITROREDUCTASE"/>
    <property type="match status" value="1"/>
</dbReference>
<feature type="domain" description="Nitroreductase" evidence="6">
    <location>
        <begin position="9"/>
        <end position="186"/>
    </location>
</feature>
<proteinExistence type="inferred from homology"/>
<evidence type="ECO:0000259" key="6">
    <source>
        <dbReference type="Pfam" id="PF00881"/>
    </source>
</evidence>
<sequence length="211" mass="24452">MTDSVKQLEWRYAVKKFDEHRELPNEKLLRLKKAFNLTATSYGLQPITLLVITNKKLQRLLVQHSYGQEQVAQASHLLVICTQNRIDKEYIQKYFENVRTVRGTSDEILNPFREALVKDFSSKEVEEIRQWSKNQAYLALGNLLAVCAMEEVDSCPMEGFVPEAYTNHLKLAEKGLEPVLVLPVGYRAEDDMFSEFKKVRKKLEDSIIDIN</sequence>
<comment type="cofactor">
    <cofactor evidence="1">
        <name>FMN</name>
        <dbReference type="ChEBI" id="CHEBI:58210"/>
    </cofactor>
</comment>